<dbReference type="Proteomes" id="UP001234989">
    <property type="component" value="Chromosome 4"/>
</dbReference>
<dbReference type="AlphaFoldDB" id="A0AAF0TTM5"/>
<proteinExistence type="predicted"/>
<evidence type="ECO:0000313" key="2">
    <source>
        <dbReference type="Proteomes" id="UP001234989"/>
    </source>
</evidence>
<organism evidence="1 2">
    <name type="scientific">Solanum verrucosum</name>
    <dbReference type="NCBI Taxonomy" id="315347"/>
    <lineage>
        <taxon>Eukaryota</taxon>
        <taxon>Viridiplantae</taxon>
        <taxon>Streptophyta</taxon>
        <taxon>Embryophyta</taxon>
        <taxon>Tracheophyta</taxon>
        <taxon>Spermatophyta</taxon>
        <taxon>Magnoliopsida</taxon>
        <taxon>eudicotyledons</taxon>
        <taxon>Gunneridae</taxon>
        <taxon>Pentapetalae</taxon>
        <taxon>asterids</taxon>
        <taxon>lamiids</taxon>
        <taxon>Solanales</taxon>
        <taxon>Solanaceae</taxon>
        <taxon>Solanoideae</taxon>
        <taxon>Solaneae</taxon>
        <taxon>Solanum</taxon>
    </lineage>
</organism>
<dbReference type="EMBL" id="CP133615">
    <property type="protein sequence ID" value="WMV25735.1"/>
    <property type="molecule type" value="Genomic_DNA"/>
</dbReference>
<reference evidence="1" key="1">
    <citation type="submission" date="2023-08" db="EMBL/GenBank/DDBJ databases">
        <title>A de novo genome assembly of Solanum verrucosum Schlechtendal, a Mexican diploid species geographically isolated from the other diploid A-genome species in potato relatives.</title>
        <authorList>
            <person name="Hosaka K."/>
        </authorList>
    </citation>
    <scope>NUCLEOTIDE SEQUENCE</scope>
    <source>
        <tissue evidence="1">Young leaves</tissue>
    </source>
</reference>
<accession>A0AAF0TTM5</accession>
<protein>
    <submittedName>
        <fullName evidence="1">Uncharacterized protein</fullName>
    </submittedName>
</protein>
<sequence length="116" mass="12787">MRNLGLPRLPQLSLYRPSAQLGEILTLSSIAPVIPDPSTNMCLSLPRFKSTKNLNLLNQIEQTGQLAPISASKPTLSNFMPQISTTQSGNVGHKYGETIVEPRLFDGFARYDTKRS</sequence>
<keyword evidence="2" id="KW-1185">Reference proteome</keyword>
<gene>
    <name evidence="1" type="ORF">MTR67_019120</name>
</gene>
<evidence type="ECO:0000313" key="1">
    <source>
        <dbReference type="EMBL" id="WMV25735.1"/>
    </source>
</evidence>
<name>A0AAF0TTM5_SOLVR</name>